<protein>
    <recommendedName>
        <fullName evidence="2">cysteine-S-conjugate beta-lyase</fullName>
        <ecNumber evidence="2">4.4.1.13</ecNumber>
    </recommendedName>
</protein>
<keyword evidence="3" id="KW-0663">Pyridoxal phosphate</keyword>
<evidence type="ECO:0000256" key="3">
    <source>
        <dbReference type="ARBA" id="ARBA00022898"/>
    </source>
</evidence>
<dbReference type="Pfam" id="PF00155">
    <property type="entry name" value="Aminotran_1_2"/>
    <property type="match status" value="1"/>
</dbReference>
<dbReference type="NCBIfam" id="TIGR04350">
    <property type="entry name" value="C_S_lyase_PatB"/>
    <property type="match status" value="1"/>
</dbReference>
<evidence type="ECO:0000259" key="6">
    <source>
        <dbReference type="Pfam" id="PF00155"/>
    </source>
</evidence>
<name>A0A3A9K7K8_9BACI</name>
<dbReference type="InterPro" id="IPR015424">
    <property type="entry name" value="PyrdxlP-dep_Trfase"/>
</dbReference>
<evidence type="ECO:0000313" key="8">
    <source>
        <dbReference type="Proteomes" id="UP000281498"/>
    </source>
</evidence>
<comment type="similarity">
    <text evidence="5">Belongs to the class-II pyridoxal-phosphate-dependent aminotransferase family. MalY/PatB cystathionine beta-lyase subfamily.</text>
</comment>
<organism evidence="7 8">
    <name type="scientific">Salipaludibacillus neizhouensis</name>
    <dbReference type="NCBI Taxonomy" id="885475"/>
    <lineage>
        <taxon>Bacteria</taxon>
        <taxon>Bacillati</taxon>
        <taxon>Bacillota</taxon>
        <taxon>Bacilli</taxon>
        <taxon>Bacillales</taxon>
        <taxon>Bacillaceae</taxon>
    </lineage>
</organism>
<dbReference type="InterPro" id="IPR051798">
    <property type="entry name" value="Class-II_PLP-Dep_Aminotrans"/>
</dbReference>
<dbReference type="Proteomes" id="UP000281498">
    <property type="component" value="Unassembled WGS sequence"/>
</dbReference>
<dbReference type="EC" id="4.4.1.13" evidence="2"/>
<dbReference type="CDD" id="cd00609">
    <property type="entry name" value="AAT_like"/>
    <property type="match status" value="1"/>
</dbReference>
<accession>A0A3A9K7K8</accession>
<comment type="caution">
    <text evidence="7">The sequence shown here is derived from an EMBL/GenBank/DDBJ whole genome shotgun (WGS) entry which is preliminary data.</text>
</comment>
<evidence type="ECO:0000256" key="4">
    <source>
        <dbReference type="ARBA" id="ARBA00023239"/>
    </source>
</evidence>
<gene>
    <name evidence="7" type="ORF">CR203_15740</name>
</gene>
<reference evidence="7 8" key="1">
    <citation type="submission" date="2017-10" db="EMBL/GenBank/DDBJ databases">
        <title>Bacillus sp. nov., a halophilic bacterium isolated from a Keqin Lake.</title>
        <authorList>
            <person name="Wang H."/>
        </authorList>
    </citation>
    <scope>NUCLEOTIDE SEQUENCE [LARGE SCALE GENOMIC DNA]</scope>
    <source>
        <strain evidence="7 8">KCTC 13187</strain>
    </source>
</reference>
<dbReference type="EMBL" id="PDOE01000007">
    <property type="protein sequence ID" value="RKL66341.1"/>
    <property type="molecule type" value="Genomic_DNA"/>
</dbReference>
<proteinExistence type="inferred from homology"/>
<dbReference type="SUPFAM" id="SSF53383">
    <property type="entry name" value="PLP-dependent transferases"/>
    <property type="match status" value="1"/>
</dbReference>
<dbReference type="InterPro" id="IPR004839">
    <property type="entry name" value="Aminotransferase_I/II_large"/>
</dbReference>
<dbReference type="RefSeq" id="WP_110939123.1">
    <property type="nucleotide sequence ID" value="NZ_KZ614148.1"/>
</dbReference>
<feature type="domain" description="Aminotransferase class I/classII large" evidence="6">
    <location>
        <begin position="44"/>
        <end position="382"/>
    </location>
</feature>
<dbReference type="InterPro" id="IPR015421">
    <property type="entry name" value="PyrdxlP-dep_Trfase_major"/>
</dbReference>
<keyword evidence="8" id="KW-1185">Reference proteome</keyword>
<dbReference type="InterPro" id="IPR015422">
    <property type="entry name" value="PyrdxlP-dep_Trfase_small"/>
</dbReference>
<dbReference type="PANTHER" id="PTHR43525:SF1">
    <property type="entry name" value="PROTEIN MALY"/>
    <property type="match status" value="1"/>
</dbReference>
<keyword evidence="4 7" id="KW-0456">Lyase</keyword>
<dbReference type="PANTHER" id="PTHR43525">
    <property type="entry name" value="PROTEIN MALY"/>
    <property type="match status" value="1"/>
</dbReference>
<dbReference type="AlphaFoldDB" id="A0A3A9K7K8"/>
<comment type="cofactor">
    <cofactor evidence="1">
        <name>pyridoxal 5'-phosphate</name>
        <dbReference type="ChEBI" id="CHEBI:597326"/>
    </cofactor>
</comment>
<evidence type="ECO:0000256" key="5">
    <source>
        <dbReference type="ARBA" id="ARBA00037974"/>
    </source>
</evidence>
<dbReference type="InterPro" id="IPR027619">
    <property type="entry name" value="C-S_lyase_PatB-like"/>
</dbReference>
<dbReference type="GO" id="GO:0047804">
    <property type="term" value="F:cysteine-S-conjugate beta-lyase activity"/>
    <property type="evidence" value="ECO:0007669"/>
    <property type="project" value="UniProtKB-EC"/>
</dbReference>
<dbReference type="Gene3D" id="3.40.640.10">
    <property type="entry name" value="Type I PLP-dependent aspartate aminotransferase-like (Major domain)"/>
    <property type="match status" value="1"/>
</dbReference>
<sequence length="390" mass="44190">MKDFFEESVERKGTASFKWDMTKEVFKTDTDVLPMWVADMDFRPPKAITDALHARVEHGIYGYTYIGDSVVEAITSWLSRRVSWNIKKEWILYSNGVVPSIGKAIQALTKPGDKIMIQSPVYPPFFSMVKENDRVIENCPLVEEKDQYGINFDAFEASLKTGVKMFILCHPHNPIGRVWTETELRKMANLCLENDVIIVSDEIHSDLVLKPYKHVPMASLSEEIAQQTITLIAPSKTFNLAGLQASISITPNKDFREKIQDVDKKLGFHTLNTFGILAMEMGYRHGEEWLEGLLDYLKGNVETVENYFKEHLPELKLVPAQATYLLWIDCRKLELSDAKLNKLFVEDGKVGFNPGTSFGKGGEGFVRMNVACPQATVLEGLKRMKQAIKG</sequence>
<evidence type="ECO:0000256" key="1">
    <source>
        <dbReference type="ARBA" id="ARBA00001933"/>
    </source>
</evidence>
<dbReference type="Gene3D" id="3.90.1150.10">
    <property type="entry name" value="Aspartate Aminotransferase, domain 1"/>
    <property type="match status" value="1"/>
</dbReference>
<dbReference type="OrthoDB" id="9802872at2"/>
<dbReference type="GO" id="GO:0030170">
    <property type="term" value="F:pyridoxal phosphate binding"/>
    <property type="evidence" value="ECO:0007669"/>
    <property type="project" value="InterPro"/>
</dbReference>
<evidence type="ECO:0000256" key="2">
    <source>
        <dbReference type="ARBA" id="ARBA00012224"/>
    </source>
</evidence>
<evidence type="ECO:0000313" key="7">
    <source>
        <dbReference type="EMBL" id="RKL66341.1"/>
    </source>
</evidence>